<dbReference type="Gene3D" id="4.10.1080.10">
    <property type="entry name" value="TSP type-3 repeat"/>
    <property type="match status" value="1"/>
</dbReference>
<proteinExistence type="predicted"/>
<sequence>MNKFKYYFVLLLAGIAIVSCNKKDDDEVVVVPLRDYTEQYKADNDSITKYLKTHYIKEVTADFDITFEKIPAGGAQVSVWDQQDYPLQNRDVYNDDITYKVYYLVLNEGVGQNPINTDRINASYVGSLLNGTVFDTSNGIPITFDLFVYDEKSVIEGWAEIFPKFKTGNSTTDASGVVTYNNFGAGVMFLPSGLGYYASGQTDIPAYSPLMFSFKLMGLARWDHDKDGVFDYNEDVNGDGYTYNLADKVKYPNPPAALKLVDDTDGDGTPDFLDIDDDGDGYTTLFEITKPTGAPVTGISKYYPYDPIPDSPVTPNVDETETWGIPAVLPNGTIDYTTPGRNRLHVDKDHHAIK</sequence>
<dbReference type="InterPro" id="IPR028974">
    <property type="entry name" value="TSP_type-3_rpt"/>
</dbReference>
<dbReference type="EMBL" id="JBHSGV010000006">
    <property type="protein sequence ID" value="MFC4749214.1"/>
    <property type="molecule type" value="Genomic_DNA"/>
</dbReference>
<organism evidence="6 7">
    <name type="scientific">Flavobacterium branchiicola</name>
    <dbReference type="NCBI Taxonomy" id="1114875"/>
    <lineage>
        <taxon>Bacteria</taxon>
        <taxon>Pseudomonadati</taxon>
        <taxon>Bacteroidota</taxon>
        <taxon>Flavobacteriia</taxon>
        <taxon>Flavobacteriales</taxon>
        <taxon>Flavobacteriaceae</taxon>
        <taxon>Flavobacterium</taxon>
    </lineage>
</organism>
<reference evidence="7" key="1">
    <citation type="journal article" date="2019" name="Int. J. Syst. Evol. Microbiol.">
        <title>The Global Catalogue of Microorganisms (GCM) 10K type strain sequencing project: providing services to taxonomists for standard genome sequencing and annotation.</title>
        <authorList>
            <consortium name="The Broad Institute Genomics Platform"/>
            <consortium name="The Broad Institute Genome Sequencing Center for Infectious Disease"/>
            <person name="Wu L."/>
            <person name="Ma J."/>
        </authorList>
    </citation>
    <scope>NUCLEOTIDE SEQUENCE [LARGE SCALE GENOMIC DNA]</scope>
    <source>
        <strain evidence="7">WYCCWR 13023</strain>
    </source>
</reference>
<dbReference type="Gene3D" id="3.10.50.40">
    <property type="match status" value="1"/>
</dbReference>
<evidence type="ECO:0000256" key="1">
    <source>
        <dbReference type="ARBA" id="ARBA00000971"/>
    </source>
</evidence>
<protein>
    <recommendedName>
        <fullName evidence="2 4">peptidylprolyl isomerase</fullName>
        <ecNumber evidence="2 4">5.2.1.8</ecNumber>
    </recommendedName>
</protein>
<evidence type="ECO:0000313" key="6">
    <source>
        <dbReference type="EMBL" id="MFC4749214.1"/>
    </source>
</evidence>
<dbReference type="PROSITE" id="PS50059">
    <property type="entry name" value="FKBP_PPIASE"/>
    <property type="match status" value="1"/>
</dbReference>
<feature type="domain" description="PPIase FKBP-type" evidence="5">
    <location>
        <begin position="117"/>
        <end position="220"/>
    </location>
</feature>
<evidence type="ECO:0000259" key="5">
    <source>
        <dbReference type="PROSITE" id="PS50059"/>
    </source>
</evidence>
<dbReference type="SUPFAM" id="SSF54534">
    <property type="entry name" value="FKBP-like"/>
    <property type="match status" value="1"/>
</dbReference>
<accession>A0ABV9PG34</accession>
<dbReference type="InterPro" id="IPR001179">
    <property type="entry name" value="PPIase_FKBP_dom"/>
</dbReference>
<evidence type="ECO:0000256" key="2">
    <source>
        <dbReference type="ARBA" id="ARBA00013194"/>
    </source>
</evidence>
<comment type="caution">
    <text evidence="6">The sequence shown here is derived from an EMBL/GenBank/DDBJ whole genome shotgun (WGS) entry which is preliminary data.</text>
</comment>
<gene>
    <name evidence="6" type="ORF">ACFO5S_17325</name>
</gene>
<name>A0ABV9PG34_9FLAO</name>
<dbReference type="PROSITE" id="PS51257">
    <property type="entry name" value="PROKAR_LIPOPROTEIN"/>
    <property type="match status" value="1"/>
</dbReference>
<dbReference type="RefSeq" id="WP_213259137.1">
    <property type="nucleotide sequence ID" value="NZ_JAGYWA010000006.1"/>
</dbReference>
<dbReference type="GO" id="GO:0003755">
    <property type="term" value="F:peptidyl-prolyl cis-trans isomerase activity"/>
    <property type="evidence" value="ECO:0007669"/>
    <property type="project" value="UniProtKB-EC"/>
</dbReference>
<dbReference type="Pfam" id="PF00254">
    <property type="entry name" value="FKBP_C"/>
    <property type="match status" value="1"/>
</dbReference>
<evidence type="ECO:0000313" key="7">
    <source>
        <dbReference type="Proteomes" id="UP001595935"/>
    </source>
</evidence>
<evidence type="ECO:0000256" key="3">
    <source>
        <dbReference type="ARBA" id="ARBA00023110"/>
    </source>
</evidence>
<keyword evidence="7" id="KW-1185">Reference proteome</keyword>
<keyword evidence="4 6" id="KW-0413">Isomerase</keyword>
<keyword evidence="3 4" id="KW-0697">Rotamase</keyword>
<evidence type="ECO:0000256" key="4">
    <source>
        <dbReference type="PROSITE-ProRule" id="PRU00277"/>
    </source>
</evidence>
<dbReference type="EC" id="5.2.1.8" evidence="2 4"/>
<dbReference type="InterPro" id="IPR046357">
    <property type="entry name" value="PPIase_dom_sf"/>
</dbReference>
<dbReference type="Proteomes" id="UP001595935">
    <property type="component" value="Unassembled WGS sequence"/>
</dbReference>
<comment type="catalytic activity">
    <reaction evidence="1 4">
        <text>[protein]-peptidylproline (omega=180) = [protein]-peptidylproline (omega=0)</text>
        <dbReference type="Rhea" id="RHEA:16237"/>
        <dbReference type="Rhea" id="RHEA-COMP:10747"/>
        <dbReference type="Rhea" id="RHEA-COMP:10748"/>
        <dbReference type="ChEBI" id="CHEBI:83833"/>
        <dbReference type="ChEBI" id="CHEBI:83834"/>
        <dbReference type="EC" id="5.2.1.8"/>
    </reaction>
</comment>